<evidence type="ECO:0000313" key="3">
    <source>
        <dbReference type="EMBL" id="MBA8823306.1"/>
    </source>
</evidence>
<comment type="caution">
    <text evidence="3">The sequence shown here is derived from an EMBL/GenBank/DDBJ whole genome shotgun (WGS) entry which is preliminary data.</text>
</comment>
<dbReference type="InterPro" id="IPR010982">
    <property type="entry name" value="Lambda_DNA-bd_dom_sf"/>
</dbReference>
<dbReference type="AlphaFoldDB" id="A0A839DSR2"/>
<dbReference type="InterPro" id="IPR001387">
    <property type="entry name" value="Cro/C1-type_HTH"/>
</dbReference>
<evidence type="ECO:0000259" key="2">
    <source>
        <dbReference type="PROSITE" id="PS50943"/>
    </source>
</evidence>
<accession>A0A839DSR2</accession>
<name>A0A839DSR2_9PSEU</name>
<dbReference type="PROSITE" id="PS50943">
    <property type="entry name" value="HTH_CROC1"/>
    <property type="match status" value="1"/>
</dbReference>
<dbReference type="Gene3D" id="1.10.260.40">
    <property type="entry name" value="lambda repressor-like DNA-binding domains"/>
    <property type="match status" value="1"/>
</dbReference>
<proteinExistence type="predicted"/>
<dbReference type="RefSeq" id="WP_182542639.1">
    <property type="nucleotide sequence ID" value="NZ_JACGWZ010000001.1"/>
</dbReference>
<feature type="domain" description="HTH cro/C1-type" evidence="2">
    <location>
        <begin position="46"/>
        <end position="81"/>
    </location>
</feature>
<evidence type="ECO:0000313" key="4">
    <source>
        <dbReference type="Proteomes" id="UP000569329"/>
    </source>
</evidence>
<reference evidence="3 4" key="1">
    <citation type="submission" date="2020-07" db="EMBL/GenBank/DDBJ databases">
        <title>Sequencing the genomes of 1000 actinobacteria strains.</title>
        <authorList>
            <person name="Klenk H.-P."/>
        </authorList>
    </citation>
    <scope>NUCLEOTIDE SEQUENCE [LARGE SCALE GENOMIC DNA]</scope>
    <source>
        <strain evidence="3 4">DSM 45975</strain>
    </source>
</reference>
<evidence type="ECO:0000256" key="1">
    <source>
        <dbReference type="SAM" id="MobiDB-lite"/>
    </source>
</evidence>
<dbReference type="GO" id="GO:0003677">
    <property type="term" value="F:DNA binding"/>
    <property type="evidence" value="ECO:0007669"/>
    <property type="project" value="InterPro"/>
</dbReference>
<dbReference type="Proteomes" id="UP000569329">
    <property type="component" value="Unassembled WGS sequence"/>
</dbReference>
<keyword evidence="4" id="KW-1185">Reference proteome</keyword>
<feature type="region of interest" description="Disordered" evidence="1">
    <location>
        <begin position="130"/>
        <end position="151"/>
    </location>
</feature>
<organism evidence="3 4">
    <name type="scientific">Halosaccharopolyspora lacisalsi</name>
    <dbReference type="NCBI Taxonomy" id="1000566"/>
    <lineage>
        <taxon>Bacteria</taxon>
        <taxon>Bacillati</taxon>
        <taxon>Actinomycetota</taxon>
        <taxon>Actinomycetes</taxon>
        <taxon>Pseudonocardiales</taxon>
        <taxon>Pseudonocardiaceae</taxon>
        <taxon>Halosaccharopolyspora</taxon>
    </lineage>
</organism>
<gene>
    <name evidence="3" type="ORF">FHX42_000635</name>
</gene>
<protein>
    <submittedName>
        <fullName evidence="3">Transcriptional regulator with XRE-family HTH domain</fullName>
    </submittedName>
</protein>
<dbReference type="EMBL" id="JACGWZ010000001">
    <property type="protein sequence ID" value="MBA8823306.1"/>
    <property type="molecule type" value="Genomic_DNA"/>
</dbReference>
<sequence>MSESHQHKRSFSDKLAHLIATVHPPDRGAYSYREIEAGIRHHAGAMTAAYINQLAKGKQPFPRIHHVEALADFFGVPASYFLDEEVAERVDAQIGELVRYADDETRNIAERVMTLDARGRRTVSNLVDTLHSYEQQPRERRGRRKPGGDET</sequence>